<dbReference type="InterPro" id="IPR003781">
    <property type="entry name" value="CoA-bd"/>
</dbReference>
<dbReference type="Proteomes" id="UP000216433">
    <property type="component" value="Unassembled WGS sequence"/>
</dbReference>
<dbReference type="InterPro" id="IPR013815">
    <property type="entry name" value="ATP_grasp_subdomain_1"/>
</dbReference>
<sequence length="908" mass="97947">MSTYHLQSVFRPQSVAVIGGSPRERSAGRAVMRNLRGTGFPGKVAWINPRHAEIDGIRTVKRLKDLDWVPDLVVITAPAAIVPQVVRTAAERGVQAAIILTAHLGEGPGSLSAQVEAVARKHGLRILGPHCLGVIAPHARLNASIAAHFPQAGDLALISESSAIAAALVEWGVARSVGFSAVVSLGDTMDVDFGDLLDYFATDYRTRAILLYVEQIKDARKFMSAARAAARAKPVVVVKSGRAERVQPGSRDTHVQALARADDVYGAAFNRAGLLRVGALDELFTAAESLGRLGTFPGRRLAILSNGGGVGRLAVDQLIALRGTLATLSDSTVEKLDAVLPQGWSRSNPVDIVVDADGDRYASAIEALLADNENDAVMVVNVPTAFTSSADAAQALTRTLGLRPRHHRDKPVFAVWLGNDDQATATLNAARVPTYPTEAEAVRGFQHLVRYREAQNALMETPPSLPQDFSVDTATARALVDAALANGQQWLDPLATHELLKAYGIPSAPVMHARDAHEAMDLAQPLLERGASVALKILSPDIPHKSEVDGVRLNLSTLPAVQSAANAILSRARQLRPDARIDGLLVQPTIVRPKARELIVGIADDATFGPVIVVGRGGTAVEVINDKALALPPLDLRLAHELIGQTRASRILKAYGDVPAADERALALALVKLAQLAADIPEVRTLDINPLLVDGKGILALDARVAVAPSRILHKGRGHPRFSVFPYPKEWERTIELSDGGRAFVRPVRPEDDALFRAFFARVSDEDLRLRFFQSVKHFSHEFIARLTQLDYARSIALVAIEPRSGEMLGAVRLHADADYHRGEYGILIRSDLKGHGIGWRLMAIMIEYAKWLGLDVVEGQVLRENSTMLAMCQSLGFKTRLDPDDPTVMMVTLPVQQVEVPDVPPVA</sequence>
<dbReference type="Gene3D" id="3.40.630.30">
    <property type="match status" value="1"/>
</dbReference>
<dbReference type="InterPro" id="IPR051538">
    <property type="entry name" value="Acyl-CoA_Synth/Transferase"/>
</dbReference>
<accession>A0A1A6XR74</accession>
<dbReference type="GO" id="GO:0005524">
    <property type="term" value="F:ATP binding"/>
    <property type="evidence" value="ECO:0007669"/>
    <property type="project" value="UniProtKB-KW"/>
</dbReference>
<dbReference type="InterPro" id="IPR016181">
    <property type="entry name" value="Acyl_CoA_acyltransferase"/>
</dbReference>
<evidence type="ECO:0000256" key="3">
    <source>
        <dbReference type="ARBA" id="ARBA00022840"/>
    </source>
</evidence>
<keyword evidence="6" id="KW-0808">Transferase</keyword>
<gene>
    <name evidence="6" type="ORF">CEK00_13880</name>
</gene>
<dbReference type="SMART" id="SM00881">
    <property type="entry name" value="CoA_binding"/>
    <property type="match status" value="1"/>
</dbReference>
<comment type="caution">
    <text evidence="6">The sequence shown here is derived from an EMBL/GenBank/DDBJ whole genome shotgun (WGS) entry which is preliminary data.</text>
</comment>
<evidence type="ECO:0000256" key="2">
    <source>
        <dbReference type="ARBA" id="ARBA00022741"/>
    </source>
</evidence>
<dbReference type="GO" id="GO:0016874">
    <property type="term" value="F:ligase activity"/>
    <property type="evidence" value="ECO:0007669"/>
    <property type="project" value="UniProtKB-KW"/>
</dbReference>
<evidence type="ECO:0000256" key="4">
    <source>
        <dbReference type="ARBA" id="ARBA00060888"/>
    </source>
</evidence>
<dbReference type="Gene3D" id="3.30.1490.20">
    <property type="entry name" value="ATP-grasp fold, A domain"/>
    <property type="match status" value="1"/>
</dbReference>
<dbReference type="RefSeq" id="WP_005420272.1">
    <property type="nucleotide sequence ID" value="NZ_JAAAFA010000002.1"/>
</dbReference>
<keyword evidence="1" id="KW-0436">Ligase</keyword>
<dbReference type="Gene3D" id="3.40.50.261">
    <property type="entry name" value="Succinyl-CoA synthetase domains"/>
    <property type="match status" value="2"/>
</dbReference>
<dbReference type="SUPFAM" id="SSF51735">
    <property type="entry name" value="NAD(P)-binding Rossmann-fold domains"/>
    <property type="match status" value="1"/>
</dbReference>
<evidence type="ECO:0000256" key="1">
    <source>
        <dbReference type="ARBA" id="ARBA00022598"/>
    </source>
</evidence>
<dbReference type="SUPFAM" id="SSF55729">
    <property type="entry name" value="Acyl-CoA N-acyltransferases (Nat)"/>
    <property type="match status" value="1"/>
</dbReference>
<dbReference type="PANTHER" id="PTHR43334:SF1">
    <property type="entry name" value="3-HYDROXYPROPIONATE--COA LIGASE [ADP-FORMING]"/>
    <property type="match status" value="1"/>
</dbReference>
<name>A0A1A6XR74_STEMA</name>
<dbReference type="InterPro" id="IPR036291">
    <property type="entry name" value="NAD(P)-bd_dom_sf"/>
</dbReference>
<feature type="domain" description="N-acetyltransferase" evidence="5">
    <location>
        <begin position="743"/>
        <end position="895"/>
    </location>
</feature>
<dbReference type="Pfam" id="PF13549">
    <property type="entry name" value="ATP-grasp_5"/>
    <property type="match status" value="1"/>
</dbReference>
<dbReference type="PROSITE" id="PS51186">
    <property type="entry name" value="GNAT"/>
    <property type="match status" value="1"/>
</dbReference>
<keyword evidence="3" id="KW-0067">ATP-binding</keyword>
<dbReference type="Gene3D" id="3.30.470.20">
    <property type="entry name" value="ATP-grasp fold, B domain"/>
    <property type="match status" value="1"/>
</dbReference>
<dbReference type="Pfam" id="PF13302">
    <property type="entry name" value="Acetyltransf_3"/>
    <property type="match status" value="1"/>
</dbReference>
<dbReference type="FunFam" id="3.30.1490.20:FF:000020">
    <property type="entry name" value="Protein lysine acetyltransferase"/>
    <property type="match status" value="1"/>
</dbReference>
<comment type="similarity">
    <text evidence="4">In the N-terminal section; belongs to the acetate CoA ligase alpha subunit family.</text>
</comment>
<dbReference type="GO" id="GO:0016747">
    <property type="term" value="F:acyltransferase activity, transferring groups other than amino-acyl groups"/>
    <property type="evidence" value="ECO:0007669"/>
    <property type="project" value="InterPro"/>
</dbReference>
<dbReference type="SUPFAM" id="SSF52210">
    <property type="entry name" value="Succinyl-CoA synthetase domains"/>
    <property type="match status" value="2"/>
</dbReference>
<evidence type="ECO:0000313" key="7">
    <source>
        <dbReference type="Proteomes" id="UP000216433"/>
    </source>
</evidence>
<dbReference type="PANTHER" id="PTHR43334">
    <property type="entry name" value="ACETATE--COA LIGASE [ADP-FORMING]"/>
    <property type="match status" value="1"/>
</dbReference>
<evidence type="ECO:0000313" key="6">
    <source>
        <dbReference type="EMBL" id="PAM70488.1"/>
    </source>
</evidence>
<dbReference type="InterPro" id="IPR000182">
    <property type="entry name" value="GNAT_dom"/>
</dbReference>
<dbReference type="InterPro" id="IPR016102">
    <property type="entry name" value="Succinyl-CoA_synth-like"/>
</dbReference>
<dbReference type="InterPro" id="IPR032875">
    <property type="entry name" value="Succ_CoA_lig_flav_dom"/>
</dbReference>
<dbReference type="SUPFAM" id="SSF56059">
    <property type="entry name" value="Glutathione synthetase ATP-binding domain-like"/>
    <property type="match status" value="1"/>
</dbReference>
<dbReference type="AlphaFoldDB" id="A0A1A6XR74"/>
<organism evidence="6 7">
    <name type="scientific">Stenotrophomonas maltophilia</name>
    <name type="common">Pseudomonas maltophilia</name>
    <name type="synonym">Xanthomonas maltophilia</name>
    <dbReference type="NCBI Taxonomy" id="40324"/>
    <lineage>
        <taxon>Bacteria</taxon>
        <taxon>Pseudomonadati</taxon>
        <taxon>Pseudomonadota</taxon>
        <taxon>Gammaproteobacteria</taxon>
        <taxon>Lysobacterales</taxon>
        <taxon>Lysobacteraceae</taxon>
        <taxon>Stenotrophomonas</taxon>
        <taxon>Stenotrophomonas maltophilia group</taxon>
    </lineage>
</organism>
<dbReference type="Gene3D" id="3.40.50.720">
    <property type="entry name" value="NAD(P)-binding Rossmann-like Domain"/>
    <property type="match status" value="1"/>
</dbReference>
<keyword evidence="2" id="KW-0547">Nucleotide-binding</keyword>
<protein>
    <submittedName>
        <fullName evidence="6">GNAT family N-acetyltransferase</fullName>
    </submittedName>
</protein>
<proteinExistence type="inferred from homology"/>
<evidence type="ECO:0000259" key="5">
    <source>
        <dbReference type="PROSITE" id="PS51186"/>
    </source>
</evidence>
<dbReference type="EMBL" id="NJGC01000015">
    <property type="protein sequence ID" value="PAM70488.1"/>
    <property type="molecule type" value="Genomic_DNA"/>
</dbReference>
<dbReference type="Pfam" id="PF13607">
    <property type="entry name" value="Succ_CoA_lig"/>
    <property type="match status" value="1"/>
</dbReference>
<dbReference type="Pfam" id="PF13380">
    <property type="entry name" value="CoA_binding_2"/>
    <property type="match status" value="1"/>
</dbReference>
<reference evidence="6 7" key="1">
    <citation type="submission" date="2017-06" db="EMBL/GenBank/DDBJ databases">
        <title>Genome sequencing and assembly of Stenotrophomonas maltophilia DF07.</title>
        <authorList>
            <person name="Iyer R."/>
        </authorList>
    </citation>
    <scope>NUCLEOTIDE SEQUENCE [LARGE SCALE GENOMIC DNA]</scope>
    <source>
        <strain evidence="6 7">DF07</strain>
    </source>
</reference>